<feature type="binding site" description="covalent" evidence="16">
    <location>
        <position position="191"/>
    </location>
    <ligand>
        <name>heme c</name>
        <dbReference type="ChEBI" id="CHEBI:61717"/>
        <label>2</label>
    </ligand>
</feature>
<sequence length="279" mass="30518">MLRELKKKLPDAAAILLIASAIGAGSASAQSADKTQEGIDDYRQMLSDGGNPGDLLVDTGKELWLEKKGPKDVSLEACDLGLGPGVVRGAYAQLPRFFKDAGKVMDAETRIMYCMETLQGIDPKDITPTVFSKSGDISTDWEAIVAYVANESSGIAMAAPQKHPAEKAAYERGQKIFFHRSGPYDFSCATCHGASDKRIRLQNLPDLLNAKDAQQAYTTWPGYRVSQGVVRTMQWRLQDCFRQQRLPKLKFASQASIDLLTFLAVKAKEGKMAAPGIKR</sequence>
<dbReference type="PATRIC" id="fig|1424334.3.peg.933"/>
<dbReference type="PROSITE" id="PS51007">
    <property type="entry name" value="CYTC"/>
    <property type="match status" value="1"/>
</dbReference>
<comment type="similarity">
    <text evidence="11 14">Belongs to the SoxA family.</text>
</comment>
<evidence type="ECO:0000256" key="1">
    <source>
        <dbReference type="ARBA" id="ARBA00004418"/>
    </source>
</evidence>
<dbReference type="GO" id="GO:0020037">
    <property type="term" value="F:heme binding"/>
    <property type="evidence" value="ECO:0007669"/>
    <property type="project" value="InterPro"/>
</dbReference>
<evidence type="ECO:0000256" key="8">
    <source>
        <dbReference type="ARBA" id="ARBA00022764"/>
    </source>
</evidence>
<proteinExistence type="inferred from homology"/>
<dbReference type="SUPFAM" id="SSF46626">
    <property type="entry name" value="Cytochrome c"/>
    <property type="match status" value="2"/>
</dbReference>
<dbReference type="PIRSF" id="PIRSF038455">
    <property type="entry name" value="SoxA"/>
    <property type="match status" value="1"/>
</dbReference>
<keyword evidence="8 14" id="KW-0574">Periplasm</keyword>
<feature type="binding site" description="covalent" evidence="16">
    <location>
        <position position="78"/>
    </location>
    <ligand>
        <name>heme c</name>
        <dbReference type="ChEBI" id="CHEBI:61717"/>
        <label>1</label>
    </ligand>
</feature>
<evidence type="ECO:0000256" key="2">
    <source>
        <dbReference type="ARBA" id="ARBA00011530"/>
    </source>
</evidence>
<evidence type="ECO:0000256" key="3">
    <source>
        <dbReference type="ARBA" id="ARBA00022448"/>
    </source>
</evidence>
<keyword evidence="9 14" id="KW-0249">Electron transport</keyword>
<dbReference type="EC" id="2.8.5.2" evidence="14"/>
<dbReference type="InterPro" id="IPR009056">
    <property type="entry name" value="Cyt_c-like_dom"/>
</dbReference>
<evidence type="ECO:0000313" key="21">
    <source>
        <dbReference type="Proteomes" id="UP000018733"/>
    </source>
</evidence>
<evidence type="ECO:0000259" key="19">
    <source>
        <dbReference type="PROSITE" id="PS51007"/>
    </source>
</evidence>
<keyword evidence="6 14" id="KW-0479">Metal-binding</keyword>
<keyword evidence="4 14" id="KW-0349">Heme</keyword>
<comment type="catalytic activity">
    <reaction evidence="13 14">
        <text>S-sulfanyl-L-cysteinyl-[SoxY protein] + thiosulfate + 2 Fe(III)-[cytochrome c] = S-(2-sulfodisulfanyl)-L-cysteinyl-[SoxY protein] + 2 Fe(II)-[cytochrome c] + 2 H(+)</text>
        <dbReference type="Rhea" id="RHEA:51224"/>
        <dbReference type="Rhea" id="RHEA-COMP:10350"/>
        <dbReference type="Rhea" id="RHEA-COMP:14399"/>
        <dbReference type="Rhea" id="RHEA-COMP:14689"/>
        <dbReference type="Rhea" id="RHEA-COMP:14690"/>
        <dbReference type="ChEBI" id="CHEBI:15378"/>
        <dbReference type="ChEBI" id="CHEBI:29033"/>
        <dbReference type="ChEBI" id="CHEBI:29034"/>
        <dbReference type="ChEBI" id="CHEBI:33542"/>
        <dbReference type="ChEBI" id="CHEBI:61963"/>
        <dbReference type="ChEBI" id="CHEBI:140664"/>
        <dbReference type="EC" id="2.8.5.2"/>
    </reaction>
</comment>
<evidence type="ECO:0000256" key="5">
    <source>
        <dbReference type="ARBA" id="ARBA00022679"/>
    </source>
</evidence>
<feature type="binding site" description="covalent" evidence="16">
    <location>
        <position position="188"/>
    </location>
    <ligand>
        <name>heme c</name>
        <dbReference type="ChEBI" id="CHEBI:61717"/>
        <label>2</label>
    </ligand>
</feature>
<feature type="chain" id="PRO_5004772180" description="SoxAX cytochrome complex subunit A" evidence="18">
    <location>
        <begin position="30"/>
        <end position="279"/>
    </location>
</feature>
<comment type="cofactor">
    <cofactor evidence="16">
        <name>heme</name>
        <dbReference type="ChEBI" id="CHEBI:30413"/>
    </cofactor>
    <text evidence="16">Binds 2 heme groups per subunit.</text>
</comment>
<dbReference type="GO" id="GO:0016669">
    <property type="term" value="F:oxidoreductase activity, acting on a sulfur group of donors, cytochrome as acceptor"/>
    <property type="evidence" value="ECO:0007669"/>
    <property type="project" value="InterPro"/>
</dbReference>
<feature type="binding site" description="axial binding residue" evidence="17">
    <location>
        <position position="192"/>
    </location>
    <ligand>
        <name>heme c</name>
        <dbReference type="ChEBI" id="CHEBI:61717"/>
        <label>2</label>
    </ligand>
    <ligandPart>
        <name>Fe</name>
        <dbReference type="ChEBI" id="CHEBI:18248"/>
    </ligandPart>
</feature>
<dbReference type="Proteomes" id="UP000018733">
    <property type="component" value="Unassembled WGS sequence"/>
</dbReference>
<evidence type="ECO:0000256" key="11">
    <source>
        <dbReference type="ARBA" id="ARBA00025746"/>
    </source>
</evidence>
<evidence type="ECO:0000256" key="10">
    <source>
        <dbReference type="ARBA" id="ARBA00023004"/>
    </source>
</evidence>
<dbReference type="eggNOG" id="COG3258">
    <property type="taxonomic scope" value="Bacteria"/>
</dbReference>
<dbReference type="NCBIfam" id="TIGR04484">
    <property type="entry name" value="thiosulf_SoxA"/>
    <property type="match status" value="1"/>
</dbReference>
<dbReference type="GO" id="GO:0070069">
    <property type="term" value="C:cytochrome complex"/>
    <property type="evidence" value="ECO:0007669"/>
    <property type="project" value="InterPro"/>
</dbReference>
<evidence type="ECO:0000256" key="17">
    <source>
        <dbReference type="PIRSR" id="PIRSR038455-3"/>
    </source>
</evidence>
<feature type="binding site" description="axial binding residue" evidence="17">
    <location>
        <position position="240"/>
    </location>
    <ligand>
        <name>heme c</name>
        <dbReference type="ChEBI" id="CHEBI:61717"/>
        <label>2</label>
    </ligand>
    <ligandPart>
        <name>Fe</name>
        <dbReference type="ChEBI" id="CHEBI:18248"/>
    </ligandPart>
</feature>
<keyword evidence="21" id="KW-1185">Reference proteome</keyword>
<dbReference type="STRING" id="1424334.W822_04605"/>
<dbReference type="GO" id="GO:0042597">
    <property type="term" value="C:periplasmic space"/>
    <property type="evidence" value="ECO:0007669"/>
    <property type="project" value="UniProtKB-SubCell"/>
</dbReference>
<evidence type="ECO:0000256" key="7">
    <source>
        <dbReference type="ARBA" id="ARBA00022729"/>
    </source>
</evidence>
<protein>
    <recommendedName>
        <fullName evidence="14">SoxAX cytochrome complex subunit A</fullName>
        <ecNumber evidence="14">2.8.5.2</ecNumber>
    </recommendedName>
    <alternativeName>
        <fullName evidence="14">Protein SoxA</fullName>
    </alternativeName>
    <alternativeName>
        <fullName evidence="14">Sulfur oxidizing protein A</fullName>
    </alternativeName>
    <alternativeName>
        <fullName evidence="14">Thiosulfate-oxidizing multienzyme system protein SoxA</fullName>
    </alternativeName>
</protein>
<dbReference type="GO" id="GO:0046872">
    <property type="term" value="F:metal ion binding"/>
    <property type="evidence" value="ECO:0007669"/>
    <property type="project" value="UniProtKB-KW"/>
</dbReference>
<dbReference type="Gene3D" id="1.10.760.10">
    <property type="entry name" value="Cytochrome c-like domain"/>
    <property type="match status" value="2"/>
</dbReference>
<comment type="caution">
    <text evidence="20">The sequence shown here is derived from an EMBL/GenBank/DDBJ whole genome shotgun (WGS) entry which is preliminary data.</text>
</comment>
<feature type="binding site" evidence="16">
    <location>
        <position position="236"/>
    </location>
    <ligand>
        <name>substrate</name>
    </ligand>
</feature>
<dbReference type="InterPro" id="IPR025710">
    <property type="entry name" value="SoxA"/>
</dbReference>
<comment type="subunit">
    <text evidence="2 14">Heterodimer of SoxA and SoxX.</text>
</comment>
<evidence type="ECO:0000256" key="13">
    <source>
        <dbReference type="ARBA" id="ARBA00048423"/>
    </source>
</evidence>
<feature type="binding site" description="axial binding residue" evidence="17">
    <location>
        <position position="114"/>
    </location>
    <ligand>
        <name>heme c</name>
        <dbReference type="ChEBI" id="CHEBI:61717"/>
        <label>1</label>
    </ligand>
    <ligandPart>
        <name>Fe</name>
        <dbReference type="ChEBI" id="CHEBI:18248"/>
    </ligandPart>
</feature>
<keyword evidence="10 14" id="KW-0408">Iron</keyword>
<feature type="domain" description="Cytochrome c" evidence="19">
    <location>
        <begin position="168"/>
        <end position="279"/>
    </location>
</feature>
<evidence type="ECO:0000256" key="15">
    <source>
        <dbReference type="PIRSR" id="PIRSR038455-1"/>
    </source>
</evidence>
<comment type="subcellular location">
    <subcellularLocation>
        <location evidence="1 14">Periplasm</location>
    </subcellularLocation>
</comment>
<evidence type="ECO:0000256" key="4">
    <source>
        <dbReference type="ARBA" id="ARBA00022617"/>
    </source>
</evidence>
<dbReference type="HOGENOM" id="CLU_079910_0_0_4"/>
<keyword evidence="5 14" id="KW-0808">Transferase</keyword>
<evidence type="ECO:0000256" key="12">
    <source>
        <dbReference type="ARBA" id="ARBA00048077"/>
    </source>
</evidence>
<organism evidence="20 21">
    <name type="scientific">Advenella kashmirensis W13003</name>
    <dbReference type="NCBI Taxonomy" id="1424334"/>
    <lineage>
        <taxon>Bacteria</taxon>
        <taxon>Pseudomonadati</taxon>
        <taxon>Pseudomonadota</taxon>
        <taxon>Betaproteobacteria</taxon>
        <taxon>Burkholderiales</taxon>
        <taxon>Alcaligenaceae</taxon>
    </lineage>
</organism>
<dbReference type="GO" id="GO:0016740">
    <property type="term" value="F:transferase activity"/>
    <property type="evidence" value="ECO:0007669"/>
    <property type="project" value="UniProtKB-KW"/>
</dbReference>
<dbReference type="EMBL" id="AYXT01000001">
    <property type="protein sequence ID" value="ETF04434.1"/>
    <property type="molecule type" value="Genomic_DNA"/>
</dbReference>
<dbReference type="OrthoDB" id="9808312at2"/>
<dbReference type="InterPro" id="IPR036909">
    <property type="entry name" value="Cyt_c-like_dom_sf"/>
</dbReference>
<evidence type="ECO:0000256" key="6">
    <source>
        <dbReference type="ARBA" id="ARBA00022723"/>
    </source>
</evidence>
<dbReference type="AlphaFoldDB" id="V8QZI7"/>
<comment type="catalytic activity">
    <reaction evidence="12 14">
        <text>L-cysteinyl-[SoxY protein] + thiosulfate + 2 Fe(III)-[cytochrome c] = S-sulfosulfanyl-L-cysteinyl-[SoxY protein] + 2 Fe(II)-[cytochrome c] + 2 H(+)</text>
        <dbReference type="Rhea" id="RHEA:56720"/>
        <dbReference type="Rhea" id="RHEA-COMP:10350"/>
        <dbReference type="Rhea" id="RHEA-COMP:14328"/>
        <dbReference type="Rhea" id="RHEA-COMP:14399"/>
        <dbReference type="Rhea" id="RHEA-COMP:14691"/>
        <dbReference type="ChEBI" id="CHEBI:15378"/>
        <dbReference type="ChEBI" id="CHEBI:29033"/>
        <dbReference type="ChEBI" id="CHEBI:29034"/>
        <dbReference type="ChEBI" id="CHEBI:29950"/>
        <dbReference type="ChEBI" id="CHEBI:33542"/>
        <dbReference type="ChEBI" id="CHEBI:139321"/>
        <dbReference type="EC" id="2.8.5.2"/>
    </reaction>
</comment>
<name>V8QZI7_9BURK</name>
<keyword evidence="7 18" id="KW-0732">Signal</keyword>
<feature type="active site" description="Cysteine persulfide intermediate" evidence="15">
    <location>
        <position position="240"/>
    </location>
</feature>
<dbReference type="RefSeq" id="WP_024003984.1">
    <property type="nucleotide sequence ID" value="NZ_KI650979.1"/>
</dbReference>
<dbReference type="GO" id="GO:0009055">
    <property type="term" value="F:electron transfer activity"/>
    <property type="evidence" value="ECO:0007669"/>
    <property type="project" value="InterPro"/>
</dbReference>
<evidence type="ECO:0000256" key="18">
    <source>
        <dbReference type="SAM" id="SignalP"/>
    </source>
</evidence>
<dbReference type="Pfam" id="PF21342">
    <property type="entry name" value="SoxA-TsdA_cyt-c"/>
    <property type="match status" value="2"/>
</dbReference>
<evidence type="ECO:0000256" key="9">
    <source>
        <dbReference type="ARBA" id="ARBA00022982"/>
    </source>
</evidence>
<dbReference type="GO" id="GO:0019417">
    <property type="term" value="P:sulfur oxidation"/>
    <property type="evidence" value="ECO:0007669"/>
    <property type="project" value="InterPro"/>
</dbReference>
<evidence type="ECO:0000256" key="14">
    <source>
        <dbReference type="PIRNR" id="PIRNR038455"/>
    </source>
</evidence>
<evidence type="ECO:0000313" key="20">
    <source>
        <dbReference type="EMBL" id="ETF04434.1"/>
    </source>
</evidence>
<keyword evidence="3 14" id="KW-0813">Transport</keyword>
<accession>V8QZI7</accession>
<evidence type="ECO:0000256" key="16">
    <source>
        <dbReference type="PIRSR" id="PIRSR038455-2"/>
    </source>
</evidence>
<gene>
    <name evidence="20" type="ORF">W822_04605</name>
</gene>
<reference evidence="20 21" key="1">
    <citation type="journal article" date="2014" name="Genome Announc.">
        <title>Draft Genome Sequence of Advenella kashmirensis Strain W13003, a Polycyclic Aromatic Hydrocarbon-Degrading Bacterium.</title>
        <authorList>
            <person name="Wang X."/>
            <person name="Jin D."/>
            <person name="Zhou L."/>
            <person name="Wu L."/>
            <person name="An W."/>
            <person name="Zhao L."/>
        </authorList>
    </citation>
    <scope>NUCLEOTIDE SEQUENCE [LARGE SCALE GENOMIC DNA]</scope>
    <source>
        <strain evidence="20 21">W13003</strain>
    </source>
</reference>
<feature type="signal peptide" evidence="18">
    <location>
        <begin position="1"/>
        <end position="29"/>
    </location>
</feature>